<feature type="compositionally biased region" description="Basic and acidic residues" evidence="1">
    <location>
        <begin position="34"/>
        <end position="47"/>
    </location>
</feature>
<dbReference type="PANTHER" id="PTHR32305:SF17">
    <property type="entry name" value="TRNA NUCLEASE WAPA"/>
    <property type="match status" value="1"/>
</dbReference>
<reference evidence="2 3" key="2">
    <citation type="journal article" date="2020" name="Microbiol. Resour. Announc.">
        <title>Antarctic desert soil bacteria exhibit high novel natural product potential, evaluated through long-read genome sequencing and comparative genomics.</title>
        <authorList>
            <person name="Benaud N."/>
            <person name="Edwards R.J."/>
            <person name="Amos T.G."/>
            <person name="D'Agostino P.M."/>
            <person name="Gutierrez-Chavez C."/>
            <person name="Montgomery K."/>
            <person name="Nicetic I."/>
            <person name="Ferrari B.C."/>
        </authorList>
    </citation>
    <scope>NUCLEOTIDE SEQUENCE [LARGE SCALE GENOMIC DNA]</scope>
    <source>
        <strain evidence="2 3">SPB151</strain>
    </source>
</reference>
<dbReference type="AlphaFoldDB" id="A0A7G6X896"/>
<feature type="region of interest" description="Disordered" evidence="1">
    <location>
        <begin position="88"/>
        <end position="144"/>
    </location>
</feature>
<evidence type="ECO:0000313" key="2">
    <source>
        <dbReference type="EMBL" id="QNE22461.1"/>
    </source>
</evidence>
<feature type="compositionally biased region" description="Acidic residues" evidence="1">
    <location>
        <begin position="121"/>
        <end position="131"/>
    </location>
</feature>
<dbReference type="KEGG" id="kqi:F1D05_36880"/>
<dbReference type="PANTHER" id="PTHR32305">
    <property type="match status" value="1"/>
</dbReference>
<evidence type="ECO:0000256" key="1">
    <source>
        <dbReference type="SAM" id="MobiDB-lite"/>
    </source>
</evidence>
<dbReference type="Gene3D" id="2.180.10.10">
    <property type="entry name" value="RHS repeat-associated core"/>
    <property type="match status" value="1"/>
</dbReference>
<dbReference type="EMBL" id="CP043661">
    <property type="protein sequence ID" value="QNE22461.1"/>
    <property type="molecule type" value="Genomic_DNA"/>
</dbReference>
<accession>A0A7G6X896</accession>
<dbReference type="NCBIfam" id="TIGR03696">
    <property type="entry name" value="Rhs_assc_core"/>
    <property type="match status" value="1"/>
</dbReference>
<gene>
    <name evidence="2" type="ORF">F1D05_36880</name>
</gene>
<feature type="region of interest" description="Disordered" evidence="1">
    <location>
        <begin position="1"/>
        <end position="47"/>
    </location>
</feature>
<dbReference type="InterPro" id="IPR050708">
    <property type="entry name" value="T6SS_VgrG/RHS"/>
</dbReference>
<protein>
    <submittedName>
        <fullName evidence="2">RHS repeat-associated core domain-containing protein</fullName>
    </submittedName>
</protein>
<evidence type="ECO:0000313" key="3">
    <source>
        <dbReference type="Proteomes" id="UP000515563"/>
    </source>
</evidence>
<keyword evidence="3" id="KW-1185">Reference proteome</keyword>
<dbReference type="InterPro" id="IPR022385">
    <property type="entry name" value="Rhs_assc_core"/>
</dbReference>
<dbReference type="Proteomes" id="UP000515563">
    <property type="component" value="Chromosome"/>
</dbReference>
<proteinExistence type="predicted"/>
<reference evidence="3" key="1">
    <citation type="submission" date="2019-09" db="EMBL/GenBank/DDBJ databases">
        <title>Antimicrobial potential of Antarctic Bacteria.</title>
        <authorList>
            <person name="Benaud N."/>
            <person name="Edwards R.J."/>
            <person name="Ferrari B.C."/>
        </authorList>
    </citation>
    <scope>NUCLEOTIDE SEQUENCE [LARGE SCALE GENOMIC DNA]</scope>
    <source>
        <strain evidence="3">SPB151</strain>
    </source>
</reference>
<feature type="compositionally biased region" description="Pro residues" evidence="1">
    <location>
        <begin position="108"/>
        <end position="117"/>
    </location>
</feature>
<sequence>MLSTKSRNPHKSGREAGRFTAAVTWSDTHGFLGKPEDKTTGLHHVGAREYDPTTGRFLSVDPLLDLTDPQSLLAYAYANNNPASLSDPNGTCALMEGESSCSGGKTKTPPPPPPPGNPGDQGDDGDSEGDTDNSSGGSDHREHGFLGRSGHLFGVVKGFGKTAVSQVASIIPAAKQQLSSDLSCVADQSPYACLQVLRQFDLSGQIAQGIVASGDGVISDVRGGRPGQAVGAGVLYGVEIFGLRKVPVAGENIGLRIAARKAARDAALLDAKYLPGLSADSPKPLLRGSTGRIKPETMQEQMAMREVRNNPSGVPIPRIVLVGRVIN</sequence>
<name>A0A7G6X896_9ACTN</name>
<organism evidence="2 3">
    <name type="scientific">Kribbella qitaiheensis</name>
    <dbReference type="NCBI Taxonomy" id="1544730"/>
    <lineage>
        <taxon>Bacteria</taxon>
        <taxon>Bacillati</taxon>
        <taxon>Actinomycetota</taxon>
        <taxon>Actinomycetes</taxon>
        <taxon>Propionibacteriales</taxon>
        <taxon>Kribbellaceae</taxon>
        <taxon>Kribbella</taxon>
    </lineage>
</organism>